<dbReference type="SUPFAM" id="SSF53474">
    <property type="entry name" value="alpha/beta-Hydrolases"/>
    <property type="match status" value="1"/>
</dbReference>
<sequence length="265" mass="28695">MASAKPAVVIVHGGWQTPASYDKIATSLRLADYEVHVPHLTSMNREKTPGGDLITDTALVRSIVEGLVEAGQIVIALLHSYGGQVGTNALYGLSLQSRAKQGLVGGLSNLIYLSAFILPEGWATLDQAHALGYADEKALELKLNFEEDGYCTMAAPREQLINNVSDDAEAAAYISTLVPWNIKCAHQPLSHCAWKEIPVTYIHTINDKTLILESQRLMVERLKEHGLRDPLVITLGTDHCAHLTATDVVVDVIKNAIVAVKENGA</sequence>
<dbReference type="AlphaFoldDB" id="A0A423X7I4"/>
<accession>A0A423X7I4</accession>
<protein>
    <recommendedName>
        <fullName evidence="1">AB hydrolase-1 domain-containing protein</fullName>
    </recommendedName>
</protein>
<dbReference type="InterPro" id="IPR000073">
    <property type="entry name" value="AB_hydrolase_1"/>
</dbReference>
<reference evidence="2 3" key="1">
    <citation type="submission" date="2015-09" db="EMBL/GenBank/DDBJ databases">
        <title>Host preference determinants of Valsa canker pathogens revealed by comparative genomics.</title>
        <authorList>
            <person name="Yin Z."/>
            <person name="Huang L."/>
        </authorList>
    </citation>
    <scope>NUCLEOTIDE SEQUENCE [LARGE SCALE GENOMIC DNA]</scope>
    <source>
        <strain evidence="2 3">SXYLt</strain>
    </source>
</reference>
<dbReference type="Gene3D" id="3.40.50.1820">
    <property type="entry name" value="alpha/beta hydrolase"/>
    <property type="match status" value="1"/>
</dbReference>
<dbReference type="Proteomes" id="UP000285146">
    <property type="component" value="Unassembled WGS sequence"/>
</dbReference>
<organism evidence="2 3">
    <name type="scientific">Cytospora leucostoma</name>
    <dbReference type="NCBI Taxonomy" id="1230097"/>
    <lineage>
        <taxon>Eukaryota</taxon>
        <taxon>Fungi</taxon>
        <taxon>Dikarya</taxon>
        <taxon>Ascomycota</taxon>
        <taxon>Pezizomycotina</taxon>
        <taxon>Sordariomycetes</taxon>
        <taxon>Sordariomycetidae</taxon>
        <taxon>Diaporthales</taxon>
        <taxon>Cytosporaceae</taxon>
        <taxon>Cytospora</taxon>
    </lineage>
</organism>
<gene>
    <name evidence="2" type="ORF">VPNG_04903</name>
</gene>
<dbReference type="Pfam" id="PF12697">
    <property type="entry name" value="Abhydrolase_6"/>
    <property type="match status" value="1"/>
</dbReference>
<keyword evidence="3" id="KW-1185">Reference proteome</keyword>
<dbReference type="STRING" id="1230097.A0A423X7I4"/>
<dbReference type="EMBL" id="LKEB01000025">
    <property type="protein sequence ID" value="ROW11898.1"/>
    <property type="molecule type" value="Genomic_DNA"/>
</dbReference>
<proteinExistence type="predicted"/>
<dbReference type="InParanoid" id="A0A423X7I4"/>
<feature type="domain" description="AB hydrolase-1" evidence="1">
    <location>
        <begin position="8"/>
        <end position="251"/>
    </location>
</feature>
<dbReference type="InterPro" id="IPR052897">
    <property type="entry name" value="Sec-Metab_Biosynth_Hydrolase"/>
</dbReference>
<evidence type="ECO:0000259" key="1">
    <source>
        <dbReference type="Pfam" id="PF12697"/>
    </source>
</evidence>
<comment type="caution">
    <text evidence="2">The sequence shown here is derived from an EMBL/GenBank/DDBJ whole genome shotgun (WGS) entry which is preliminary data.</text>
</comment>
<evidence type="ECO:0000313" key="3">
    <source>
        <dbReference type="Proteomes" id="UP000285146"/>
    </source>
</evidence>
<name>A0A423X7I4_9PEZI</name>
<dbReference type="PANTHER" id="PTHR37017">
    <property type="entry name" value="AB HYDROLASE-1 DOMAIN-CONTAINING PROTEIN-RELATED"/>
    <property type="match status" value="1"/>
</dbReference>
<evidence type="ECO:0000313" key="2">
    <source>
        <dbReference type="EMBL" id="ROW11898.1"/>
    </source>
</evidence>
<dbReference type="InterPro" id="IPR029058">
    <property type="entry name" value="AB_hydrolase_fold"/>
</dbReference>
<dbReference type="OrthoDB" id="1263307at2759"/>
<dbReference type="PANTHER" id="PTHR37017:SF10">
    <property type="entry name" value="AB HYDROLASE-1 DOMAIN-CONTAINING PROTEIN"/>
    <property type="match status" value="1"/>
</dbReference>